<dbReference type="EMBL" id="JAIXMP010000001">
    <property type="protein sequence ID" value="KAI9278567.1"/>
    <property type="molecule type" value="Genomic_DNA"/>
</dbReference>
<evidence type="ECO:0000313" key="1">
    <source>
        <dbReference type="EMBL" id="KAI9278567.1"/>
    </source>
</evidence>
<name>A0AAD5KZL6_9FUNG</name>
<reference evidence="1" key="2">
    <citation type="submission" date="2023-02" db="EMBL/GenBank/DDBJ databases">
        <authorList>
            <consortium name="DOE Joint Genome Institute"/>
            <person name="Mondo S.J."/>
            <person name="Chang Y."/>
            <person name="Wang Y."/>
            <person name="Ahrendt S."/>
            <person name="Andreopoulos W."/>
            <person name="Barry K."/>
            <person name="Beard J."/>
            <person name="Benny G.L."/>
            <person name="Blankenship S."/>
            <person name="Bonito G."/>
            <person name="Cuomo C."/>
            <person name="Desiro A."/>
            <person name="Gervers K.A."/>
            <person name="Hundley H."/>
            <person name="Kuo A."/>
            <person name="LaButti K."/>
            <person name="Lang B.F."/>
            <person name="Lipzen A."/>
            <person name="O'Donnell K."/>
            <person name="Pangilinan J."/>
            <person name="Reynolds N."/>
            <person name="Sandor L."/>
            <person name="Smith M.W."/>
            <person name="Tsang A."/>
            <person name="Grigoriev I.V."/>
            <person name="Stajich J.E."/>
            <person name="Spatafora J.W."/>
        </authorList>
    </citation>
    <scope>NUCLEOTIDE SEQUENCE</scope>
    <source>
        <strain evidence="1">RSA 2281</strain>
    </source>
</reference>
<comment type="caution">
    <text evidence="1">The sequence shown here is derived from an EMBL/GenBank/DDBJ whole genome shotgun (WGS) entry which is preliminary data.</text>
</comment>
<reference evidence="1" key="1">
    <citation type="journal article" date="2022" name="IScience">
        <title>Evolution of zygomycete secretomes and the origins of terrestrial fungal ecologies.</title>
        <authorList>
            <person name="Chang Y."/>
            <person name="Wang Y."/>
            <person name="Mondo S."/>
            <person name="Ahrendt S."/>
            <person name="Andreopoulos W."/>
            <person name="Barry K."/>
            <person name="Beard J."/>
            <person name="Benny G.L."/>
            <person name="Blankenship S."/>
            <person name="Bonito G."/>
            <person name="Cuomo C."/>
            <person name="Desiro A."/>
            <person name="Gervers K.A."/>
            <person name="Hundley H."/>
            <person name="Kuo A."/>
            <person name="LaButti K."/>
            <person name="Lang B.F."/>
            <person name="Lipzen A."/>
            <person name="O'Donnell K."/>
            <person name="Pangilinan J."/>
            <person name="Reynolds N."/>
            <person name="Sandor L."/>
            <person name="Smith M.E."/>
            <person name="Tsang A."/>
            <person name="Grigoriev I.V."/>
            <person name="Stajich J.E."/>
            <person name="Spatafora J.W."/>
        </authorList>
    </citation>
    <scope>NUCLEOTIDE SEQUENCE</scope>
    <source>
        <strain evidence="1">RSA 2281</strain>
    </source>
</reference>
<proteinExistence type="predicted"/>
<dbReference type="AlphaFoldDB" id="A0AAD5KZL6"/>
<sequence>MVVAFPEKKLLVYRWFCENAPEPDITTLKLADTINKINNFTQNNYSSFFTLQKTRSHTVFIHLPLLAHYQPINLPSMMKMHYVYTNITTQAQVPQGVDGCLEIGVEYARNMNDQPTNHSFNKVKTAMCFLAGALELPISKLLDYAWSYSCDSDTPSDDYFTIQLIKYVLTDFHANC</sequence>
<dbReference type="Proteomes" id="UP001209540">
    <property type="component" value="Unassembled WGS sequence"/>
</dbReference>
<organism evidence="1 2">
    <name type="scientific">Phascolomyces articulosus</name>
    <dbReference type="NCBI Taxonomy" id="60185"/>
    <lineage>
        <taxon>Eukaryota</taxon>
        <taxon>Fungi</taxon>
        <taxon>Fungi incertae sedis</taxon>
        <taxon>Mucoromycota</taxon>
        <taxon>Mucoromycotina</taxon>
        <taxon>Mucoromycetes</taxon>
        <taxon>Mucorales</taxon>
        <taxon>Lichtheimiaceae</taxon>
        <taxon>Phascolomyces</taxon>
    </lineage>
</organism>
<evidence type="ECO:0000313" key="2">
    <source>
        <dbReference type="Proteomes" id="UP001209540"/>
    </source>
</evidence>
<gene>
    <name evidence="1" type="ORF">BDA99DRAFT_531315</name>
</gene>
<accession>A0AAD5KZL6</accession>
<keyword evidence="2" id="KW-1185">Reference proteome</keyword>
<protein>
    <submittedName>
        <fullName evidence="1">Uncharacterized protein</fullName>
    </submittedName>
</protein>